<dbReference type="PANTHER" id="PTHR22911">
    <property type="entry name" value="ACYL-MALONYL CONDENSING ENZYME-RELATED"/>
    <property type="match status" value="1"/>
</dbReference>
<dbReference type="InterPro" id="IPR037185">
    <property type="entry name" value="EmrE-like"/>
</dbReference>
<dbReference type="GO" id="GO:0016020">
    <property type="term" value="C:membrane"/>
    <property type="evidence" value="ECO:0007669"/>
    <property type="project" value="InterPro"/>
</dbReference>
<dbReference type="EMBL" id="HBEG01029918">
    <property type="protein sequence ID" value="CAD8367169.1"/>
    <property type="molecule type" value="Transcribed_RNA"/>
</dbReference>
<dbReference type="Pfam" id="PF00892">
    <property type="entry name" value="EamA"/>
    <property type="match status" value="1"/>
</dbReference>
<organism evidence="4">
    <name type="scientific">Pyrodinium bahamense</name>
    <dbReference type="NCBI Taxonomy" id="73915"/>
    <lineage>
        <taxon>Eukaryota</taxon>
        <taxon>Sar</taxon>
        <taxon>Alveolata</taxon>
        <taxon>Dinophyceae</taxon>
        <taxon>Gonyaulacales</taxon>
        <taxon>Pyrocystaceae</taxon>
        <taxon>Pyrodinium</taxon>
    </lineage>
</organism>
<feature type="region of interest" description="Disordered" evidence="1">
    <location>
        <begin position="322"/>
        <end position="371"/>
    </location>
</feature>
<feature type="transmembrane region" description="Helical" evidence="2">
    <location>
        <begin position="137"/>
        <end position="157"/>
    </location>
</feature>
<sequence length="399" mass="41035">MWAWNPLLQLSPRNRGRTIMMLGILAVTPDSVCVRFLTESGTGPFCILTWKMFFASCLTGLYTLVACGGPRAVLASLYRACCHAAVAAPLAAMTDMGFTVALVFTSAANTLLFLSLNPLWAALLGFLVLGERMPPRTIAALLVAFCAVGLIFVPQIIQGAEAEHRGALSTWGDFIAVGSGLTLACYITVLRHAGKQVPDANMTVVAVLGSALAAVVSAAIAGREALPRAGGLNAATPLWQFWCVMLADSLCVASLFVALVVSPALISGPEVGLIMLLEVILGPFWVLLAYGDVPPLWTLAGGGLLLLTLAGHEVTALLGGSAGGKGEGPAKGAESGGPAEDAEGAVAGTDATSTGFPSSPDGAGGCRDEETGGSEDLQTCLKTAGISGRCLQRCWCLWG</sequence>
<feature type="domain" description="EamA" evidence="3">
    <location>
        <begin position="31"/>
        <end position="152"/>
    </location>
</feature>
<feature type="transmembrane region" description="Helical" evidence="2">
    <location>
        <begin position="50"/>
        <end position="68"/>
    </location>
</feature>
<evidence type="ECO:0000313" key="4">
    <source>
        <dbReference type="EMBL" id="CAD8367169.1"/>
    </source>
</evidence>
<feature type="transmembrane region" description="Helical" evidence="2">
    <location>
        <begin position="80"/>
        <end position="104"/>
    </location>
</feature>
<evidence type="ECO:0000259" key="3">
    <source>
        <dbReference type="Pfam" id="PF00892"/>
    </source>
</evidence>
<feature type="transmembrane region" description="Helical" evidence="2">
    <location>
        <begin position="273"/>
        <end position="290"/>
    </location>
</feature>
<name>A0A7S0ALK0_9DINO</name>
<feature type="transmembrane region" description="Helical" evidence="2">
    <location>
        <begin position="110"/>
        <end position="130"/>
    </location>
</feature>
<protein>
    <recommendedName>
        <fullName evidence="3">EamA domain-containing protein</fullName>
    </recommendedName>
</protein>
<gene>
    <name evidence="4" type="ORF">PBAH0796_LOCUS18253</name>
</gene>
<feature type="transmembrane region" description="Helical" evidence="2">
    <location>
        <begin position="239"/>
        <end position="261"/>
    </location>
</feature>
<dbReference type="AlphaFoldDB" id="A0A7S0ALK0"/>
<dbReference type="InterPro" id="IPR000620">
    <property type="entry name" value="EamA_dom"/>
</dbReference>
<evidence type="ECO:0000256" key="2">
    <source>
        <dbReference type="SAM" id="Phobius"/>
    </source>
</evidence>
<reference evidence="4" key="1">
    <citation type="submission" date="2021-01" db="EMBL/GenBank/DDBJ databases">
        <authorList>
            <person name="Corre E."/>
            <person name="Pelletier E."/>
            <person name="Niang G."/>
            <person name="Scheremetjew M."/>
            <person name="Finn R."/>
            <person name="Kale V."/>
            <person name="Holt S."/>
            <person name="Cochrane G."/>
            <person name="Meng A."/>
            <person name="Brown T."/>
            <person name="Cohen L."/>
        </authorList>
    </citation>
    <scope>NUCLEOTIDE SEQUENCE</scope>
    <source>
        <strain evidence="4">Pbaha01</strain>
    </source>
</reference>
<feature type="transmembrane region" description="Helical" evidence="2">
    <location>
        <begin position="296"/>
        <end position="318"/>
    </location>
</feature>
<proteinExistence type="predicted"/>
<evidence type="ECO:0000256" key="1">
    <source>
        <dbReference type="SAM" id="MobiDB-lite"/>
    </source>
</evidence>
<keyword evidence="2" id="KW-1133">Transmembrane helix</keyword>
<keyword evidence="2" id="KW-0812">Transmembrane</keyword>
<accession>A0A7S0ALK0</accession>
<keyword evidence="2" id="KW-0472">Membrane</keyword>
<feature type="transmembrane region" description="Helical" evidence="2">
    <location>
        <begin position="202"/>
        <end position="219"/>
    </location>
</feature>
<dbReference type="SUPFAM" id="SSF103481">
    <property type="entry name" value="Multidrug resistance efflux transporter EmrE"/>
    <property type="match status" value="1"/>
</dbReference>
<feature type="transmembrane region" description="Helical" evidence="2">
    <location>
        <begin position="169"/>
        <end position="190"/>
    </location>
</feature>
<feature type="compositionally biased region" description="Low complexity" evidence="1">
    <location>
        <begin position="330"/>
        <end position="339"/>
    </location>
</feature>